<dbReference type="RefSeq" id="WP_012609601.1">
    <property type="nucleotide sequence ID" value="NC_011768.1"/>
</dbReference>
<feature type="binding site" evidence="19">
    <location>
        <position position="84"/>
    </location>
    <ligand>
        <name>GTP</name>
        <dbReference type="ChEBI" id="CHEBI:37565"/>
    </ligand>
</feature>
<dbReference type="GO" id="GO:0008820">
    <property type="term" value="F:cobinamide phosphate guanylyltransferase activity"/>
    <property type="evidence" value="ECO:0007669"/>
    <property type="project" value="UniProtKB-EC"/>
</dbReference>
<comment type="catalytic activity">
    <reaction evidence="3">
        <text>adenosylcob(III)inamide + GTP = adenosylcob(III)inamide phosphate + GDP + H(+)</text>
        <dbReference type="Rhea" id="RHEA:15765"/>
        <dbReference type="ChEBI" id="CHEBI:2480"/>
        <dbReference type="ChEBI" id="CHEBI:15378"/>
        <dbReference type="ChEBI" id="CHEBI:37565"/>
        <dbReference type="ChEBI" id="CHEBI:58189"/>
        <dbReference type="ChEBI" id="CHEBI:58502"/>
        <dbReference type="EC" id="2.7.1.156"/>
    </reaction>
</comment>
<evidence type="ECO:0000256" key="15">
    <source>
        <dbReference type="ARBA" id="ARBA00023134"/>
    </source>
</evidence>
<evidence type="ECO:0000256" key="18">
    <source>
        <dbReference type="PIRSR" id="PIRSR006135-1"/>
    </source>
</evidence>
<evidence type="ECO:0000256" key="10">
    <source>
        <dbReference type="ARBA" id="ARBA00022573"/>
    </source>
</evidence>
<dbReference type="EC" id="2.7.7.62" evidence="9"/>
<comment type="catalytic activity">
    <reaction evidence="2">
        <text>adenosylcob(III)inamide phosphate + GTP + H(+) = adenosylcob(III)inamide-GDP + diphosphate</text>
        <dbReference type="Rhea" id="RHEA:22712"/>
        <dbReference type="ChEBI" id="CHEBI:15378"/>
        <dbReference type="ChEBI" id="CHEBI:33019"/>
        <dbReference type="ChEBI" id="CHEBI:37565"/>
        <dbReference type="ChEBI" id="CHEBI:58502"/>
        <dbReference type="ChEBI" id="CHEBI:60487"/>
        <dbReference type="EC" id="2.7.7.62"/>
    </reaction>
</comment>
<keyword evidence="14" id="KW-0067">ATP-binding</keyword>
<sequence length="173" mass="18667">MKSVFVIGGCRSGKSSIALDLANGQDVSEKIFIATCQPLDDEMQDRVARHQADRGYDWRTVEEPLALTQAIGDNAKPGRVILVDCLTLWISNLVLADKTQDQIADKARELAEVIQKAPCPVILVSNEVGAGIVPENALSRLFRDAAGKVNQIMASACDQVQWVVAGIPVIIKG</sequence>
<keyword evidence="13" id="KW-0418">Kinase</keyword>
<dbReference type="GO" id="GO:0009236">
    <property type="term" value="P:cobalamin biosynthetic process"/>
    <property type="evidence" value="ECO:0007669"/>
    <property type="project" value="UniProtKB-UniPathway"/>
</dbReference>
<dbReference type="EMBL" id="CP001322">
    <property type="protein sequence ID" value="ACL02161.1"/>
    <property type="molecule type" value="Genomic_DNA"/>
</dbReference>
<keyword evidence="12 19" id="KW-0547">Nucleotide-binding</keyword>
<evidence type="ECO:0000256" key="3">
    <source>
        <dbReference type="ARBA" id="ARBA00001522"/>
    </source>
</evidence>
<dbReference type="Gene3D" id="3.40.50.300">
    <property type="entry name" value="P-loop containing nucleotide triphosphate hydrolases"/>
    <property type="match status" value="1"/>
</dbReference>
<protein>
    <recommendedName>
        <fullName evidence="16">Adenosylcobinamide kinase</fullName>
        <ecNumber evidence="8">2.7.1.156</ecNumber>
        <ecNumber evidence="9">2.7.7.62</ecNumber>
    </recommendedName>
    <alternativeName>
        <fullName evidence="17">Adenosylcobinamide-phosphate guanylyltransferase</fullName>
    </alternativeName>
</protein>
<dbReference type="EC" id="2.7.1.156" evidence="8"/>
<comment type="function">
    <text evidence="4">Catalyzes ATP-dependent phosphorylation of adenosylcobinamide and addition of GMP to adenosylcobinamide phosphate.</text>
</comment>
<evidence type="ECO:0000256" key="13">
    <source>
        <dbReference type="ARBA" id="ARBA00022777"/>
    </source>
</evidence>
<name>B8FH73_DESAL</name>
<evidence type="ECO:0000256" key="2">
    <source>
        <dbReference type="ARBA" id="ARBA00000711"/>
    </source>
</evidence>
<accession>B8FH73</accession>
<dbReference type="Pfam" id="PF02283">
    <property type="entry name" value="CobU"/>
    <property type="match status" value="1"/>
</dbReference>
<dbReference type="GO" id="GO:0005524">
    <property type="term" value="F:ATP binding"/>
    <property type="evidence" value="ECO:0007669"/>
    <property type="project" value="UniProtKB-KW"/>
</dbReference>
<dbReference type="KEGG" id="dal:Dalk_0454"/>
<evidence type="ECO:0000256" key="6">
    <source>
        <dbReference type="ARBA" id="ARBA00005159"/>
    </source>
</evidence>
<feature type="binding site" evidence="19">
    <location>
        <position position="62"/>
    </location>
    <ligand>
        <name>GTP</name>
        <dbReference type="ChEBI" id="CHEBI:37565"/>
    </ligand>
</feature>
<evidence type="ECO:0000256" key="8">
    <source>
        <dbReference type="ARBA" id="ARBA00012016"/>
    </source>
</evidence>
<dbReference type="PANTHER" id="PTHR34848:SF1">
    <property type="entry name" value="BIFUNCTIONAL ADENOSYLCOBALAMIN BIOSYNTHESIS PROTEIN COBU"/>
    <property type="match status" value="1"/>
</dbReference>
<evidence type="ECO:0000256" key="16">
    <source>
        <dbReference type="ARBA" id="ARBA00029570"/>
    </source>
</evidence>
<evidence type="ECO:0000256" key="9">
    <source>
        <dbReference type="ARBA" id="ARBA00012523"/>
    </source>
</evidence>
<keyword evidence="11 20" id="KW-0808">Transferase</keyword>
<evidence type="ECO:0000256" key="5">
    <source>
        <dbReference type="ARBA" id="ARBA00004692"/>
    </source>
</evidence>
<keyword evidence="21" id="KW-1185">Reference proteome</keyword>
<evidence type="ECO:0000313" key="20">
    <source>
        <dbReference type="EMBL" id="ACL02161.1"/>
    </source>
</evidence>
<evidence type="ECO:0000256" key="14">
    <source>
        <dbReference type="ARBA" id="ARBA00022840"/>
    </source>
</evidence>
<evidence type="ECO:0000256" key="11">
    <source>
        <dbReference type="ARBA" id="ARBA00022679"/>
    </source>
</evidence>
<keyword evidence="20" id="KW-0548">Nucleotidyltransferase</keyword>
<comment type="similarity">
    <text evidence="7">Belongs to the CobU/CobP family.</text>
</comment>
<dbReference type="InterPro" id="IPR027417">
    <property type="entry name" value="P-loop_NTPase"/>
</dbReference>
<dbReference type="eggNOG" id="COG2087">
    <property type="taxonomic scope" value="Bacteria"/>
</dbReference>
<organism evidence="20 21">
    <name type="scientific">Desulfatibacillum aliphaticivorans</name>
    <dbReference type="NCBI Taxonomy" id="218208"/>
    <lineage>
        <taxon>Bacteria</taxon>
        <taxon>Pseudomonadati</taxon>
        <taxon>Thermodesulfobacteriota</taxon>
        <taxon>Desulfobacteria</taxon>
        <taxon>Desulfobacterales</taxon>
        <taxon>Desulfatibacillaceae</taxon>
        <taxon>Desulfatibacillum</taxon>
    </lineage>
</organism>
<dbReference type="NCBIfam" id="NF004469">
    <property type="entry name" value="PRK05800.1"/>
    <property type="match status" value="1"/>
</dbReference>
<evidence type="ECO:0000256" key="7">
    <source>
        <dbReference type="ARBA" id="ARBA00007490"/>
    </source>
</evidence>
<evidence type="ECO:0000256" key="12">
    <source>
        <dbReference type="ARBA" id="ARBA00022741"/>
    </source>
</evidence>
<proteinExistence type="inferred from homology"/>
<gene>
    <name evidence="20" type="ordered locus">Dalk_0454</name>
</gene>
<dbReference type="CDD" id="cd00544">
    <property type="entry name" value="CobU"/>
    <property type="match status" value="1"/>
</dbReference>
<evidence type="ECO:0000313" key="21">
    <source>
        <dbReference type="Proteomes" id="UP000000739"/>
    </source>
</evidence>
<dbReference type="PIRSF" id="PIRSF006135">
    <property type="entry name" value="CobU"/>
    <property type="match status" value="1"/>
</dbReference>
<feature type="binding site" evidence="19">
    <location>
        <begin position="8"/>
        <end position="15"/>
    </location>
    <ligand>
        <name>GTP</name>
        <dbReference type="ChEBI" id="CHEBI:37565"/>
    </ligand>
</feature>
<reference evidence="20 21" key="1">
    <citation type="journal article" date="2012" name="Environ. Microbiol.">
        <title>The genome sequence of Desulfatibacillum alkenivorans AK-01: a blueprint for anaerobic alkane oxidation.</title>
        <authorList>
            <person name="Callaghan A.V."/>
            <person name="Morris B.E."/>
            <person name="Pereira I.A."/>
            <person name="McInerney M.J."/>
            <person name="Austin R.N."/>
            <person name="Groves J.T."/>
            <person name="Kukor J.J."/>
            <person name="Suflita J.M."/>
            <person name="Young L.Y."/>
            <person name="Zylstra G.J."/>
            <person name="Wawrik B."/>
        </authorList>
    </citation>
    <scope>NUCLEOTIDE SEQUENCE [LARGE SCALE GENOMIC DNA]</scope>
    <source>
        <strain evidence="20 21">AK-01</strain>
    </source>
</reference>
<dbReference type="AlphaFoldDB" id="B8FH73"/>
<evidence type="ECO:0000256" key="4">
    <source>
        <dbReference type="ARBA" id="ARBA00003889"/>
    </source>
</evidence>
<comment type="catalytic activity">
    <reaction evidence="1">
        <text>adenosylcob(III)inamide + ATP = adenosylcob(III)inamide phosphate + ADP + H(+)</text>
        <dbReference type="Rhea" id="RHEA:15769"/>
        <dbReference type="ChEBI" id="CHEBI:2480"/>
        <dbReference type="ChEBI" id="CHEBI:15378"/>
        <dbReference type="ChEBI" id="CHEBI:30616"/>
        <dbReference type="ChEBI" id="CHEBI:58502"/>
        <dbReference type="ChEBI" id="CHEBI:456216"/>
        <dbReference type="EC" id="2.7.1.156"/>
    </reaction>
</comment>
<dbReference type="HOGENOM" id="CLU_094161_0_1_7"/>
<dbReference type="GO" id="GO:0005525">
    <property type="term" value="F:GTP binding"/>
    <property type="evidence" value="ECO:0007669"/>
    <property type="project" value="UniProtKB-KW"/>
</dbReference>
<evidence type="ECO:0000256" key="17">
    <source>
        <dbReference type="ARBA" id="ARBA00030571"/>
    </source>
</evidence>
<evidence type="ECO:0000256" key="1">
    <source>
        <dbReference type="ARBA" id="ARBA00000312"/>
    </source>
</evidence>
<comment type="pathway">
    <text evidence="6">Cofactor biosynthesis; adenosylcobalamin biosynthesis; adenosylcobalamin from cob(II)yrinate a,c-diamide: step 5/7.</text>
</comment>
<dbReference type="PANTHER" id="PTHR34848">
    <property type="match status" value="1"/>
</dbReference>
<dbReference type="GO" id="GO:0043752">
    <property type="term" value="F:adenosylcobinamide kinase activity"/>
    <property type="evidence" value="ECO:0007669"/>
    <property type="project" value="UniProtKB-EC"/>
</dbReference>
<evidence type="ECO:0000256" key="19">
    <source>
        <dbReference type="PIRSR" id="PIRSR006135-2"/>
    </source>
</evidence>
<keyword evidence="10" id="KW-0169">Cobalamin biosynthesis</keyword>
<feature type="active site" description="GMP-histidine intermediate" evidence="18">
    <location>
        <position position="50"/>
    </location>
</feature>
<dbReference type="SUPFAM" id="SSF52540">
    <property type="entry name" value="P-loop containing nucleoside triphosphate hydrolases"/>
    <property type="match status" value="1"/>
</dbReference>
<keyword evidence="15 19" id="KW-0342">GTP-binding</keyword>
<dbReference type="UniPathway" id="UPA00148">
    <property type="reaction ID" value="UER00236"/>
</dbReference>
<dbReference type="InterPro" id="IPR003203">
    <property type="entry name" value="CobU/CobP"/>
</dbReference>
<comment type="pathway">
    <text evidence="5">Cofactor biosynthesis; adenosylcobalamin biosynthesis; adenosylcobalamin from cob(II)yrinate a,c-diamide: step 6/7.</text>
</comment>
<dbReference type="Proteomes" id="UP000000739">
    <property type="component" value="Chromosome"/>
</dbReference>